<feature type="chain" id="PRO_5002914606" description="Peptidase S1 domain-containing protein" evidence="1">
    <location>
        <begin position="42"/>
        <end position="787"/>
    </location>
</feature>
<dbReference type="InterPro" id="IPR043504">
    <property type="entry name" value="Peptidase_S1_PA_chymotrypsin"/>
</dbReference>
<gene>
    <name evidence="2" type="ORF">PORUE0001_1253</name>
</gene>
<dbReference type="Pfam" id="PF13365">
    <property type="entry name" value="Trypsin_2"/>
    <property type="match status" value="1"/>
</dbReference>
<dbReference type="PROSITE" id="PS00134">
    <property type="entry name" value="TRYPSIN_HIS"/>
    <property type="match status" value="1"/>
</dbReference>
<keyword evidence="3" id="KW-1185">Reference proteome</keyword>
<dbReference type="AlphaFoldDB" id="C2MAH8"/>
<dbReference type="Proteomes" id="UP000003303">
    <property type="component" value="Unassembled WGS sequence"/>
</dbReference>
<dbReference type="Gene3D" id="2.40.10.10">
    <property type="entry name" value="Trypsin-like serine proteases"/>
    <property type="match status" value="2"/>
</dbReference>
<dbReference type="eggNOG" id="COG5640">
    <property type="taxonomic scope" value="Bacteria"/>
</dbReference>
<dbReference type="GO" id="GO:0006508">
    <property type="term" value="P:proteolysis"/>
    <property type="evidence" value="ECO:0007669"/>
    <property type="project" value="InterPro"/>
</dbReference>
<evidence type="ECO:0000313" key="3">
    <source>
        <dbReference type="Proteomes" id="UP000003303"/>
    </source>
</evidence>
<dbReference type="SUPFAM" id="SSF50494">
    <property type="entry name" value="Trypsin-like serine proteases"/>
    <property type="match status" value="1"/>
</dbReference>
<protein>
    <recommendedName>
        <fullName evidence="4">Peptidase S1 domain-containing protein</fullName>
    </recommendedName>
</protein>
<reference evidence="2 3" key="1">
    <citation type="submission" date="2009-04" db="EMBL/GenBank/DDBJ databases">
        <authorList>
            <person name="Sebastian Y."/>
            <person name="Madupu R."/>
            <person name="Durkin A.S."/>
            <person name="Torralba M."/>
            <person name="Methe B."/>
            <person name="Sutton G.G."/>
            <person name="Strausberg R.L."/>
            <person name="Nelson K.E."/>
        </authorList>
    </citation>
    <scope>NUCLEOTIDE SEQUENCE [LARGE SCALE GENOMIC DNA]</scope>
    <source>
        <strain evidence="2 3">60-3</strain>
    </source>
</reference>
<accession>C2MAH8</accession>
<sequence>MALATTAWRRFAQRSCVGFLSYGRCVCLSLATLLLALPAVAQLATPIPATIATDLSERHATLRNAQEAYSLHAVSRTEPVSTLRQQEETASSGLRLLELPAVEYRQLPESQLWGEWITTASGERAWRGALQLEEAGWNTLYFGNYQLSRGDMLIIANEAGEVRGAFTEANNVASHSLTTAPLYGERLTIYYYPASSQEESLPWRLEGITTALLSAIGEELPLPNGNHSGSGGSPWFIVKGLECAESTVLHPEVERIARSELMLVVRGKAFCSGTLLNNSRQDGDALVLTAAHCLNANYSCRDLKYVRQSAEQTLFYFNYFSPTGDPLINGIEEQTLAGAELLAYNEEHDMCLLRITGVRPDVPQGKCAIPPSYRPYFAGWNANRNFPAPVIGIHHPQASVRRYNRADEKPTLESYEISSLPIRWIDSHLYIKKWNAGTTAPGSSGSGLFDKNHHLIGALSGGNSYCHAPYQDYYYALSEVFTGYSDDKCLEPHLAPGREQKIMEGLDPFADNPPMRLSHQLYSPMRDDVAIRSADDAIQGVAVRYDIDTSVQYLGSVLVLGAMQRWMPVTLSIYADEGGKPGKRLYQQSLTNPSYMLVRGSEKAPKARVLRDAFQAFFPVQEGETLQLSAGTYYVALEGSAGEPLSLPLLLSKAQSHDIPYAWHLVGSSWQPAQLGGAPYLGHYWVDPIVLGQLKANGTNSVLMTDEPRIILEGERLQIILPTSWLEGRTPIELSLYSSSGQRVLTAPLTYSSSYLQLSDYALESGVYILHLAGGECEQYSCKLICP</sequence>
<name>C2MAH8_9PORP</name>
<keyword evidence="1" id="KW-0732">Signal</keyword>
<evidence type="ECO:0008006" key="4">
    <source>
        <dbReference type="Google" id="ProtNLM"/>
    </source>
</evidence>
<evidence type="ECO:0000256" key="1">
    <source>
        <dbReference type="SAM" id="SignalP"/>
    </source>
</evidence>
<proteinExistence type="predicted"/>
<dbReference type="EMBL" id="ACLR01000088">
    <property type="protein sequence ID" value="EEK17305.1"/>
    <property type="molecule type" value="Genomic_DNA"/>
</dbReference>
<evidence type="ECO:0000313" key="2">
    <source>
        <dbReference type="EMBL" id="EEK17305.1"/>
    </source>
</evidence>
<dbReference type="GO" id="GO:0004252">
    <property type="term" value="F:serine-type endopeptidase activity"/>
    <property type="evidence" value="ECO:0007669"/>
    <property type="project" value="InterPro"/>
</dbReference>
<feature type="signal peptide" evidence="1">
    <location>
        <begin position="1"/>
        <end position="41"/>
    </location>
</feature>
<dbReference type="InterPro" id="IPR009003">
    <property type="entry name" value="Peptidase_S1_PA"/>
</dbReference>
<dbReference type="InterPro" id="IPR018114">
    <property type="entry name" value="TRYPSIN_HIS"/>
</dbReference>
<organism evidence="2 3">
    <name type="scientific">Porphyromonas uenonis 60-3</name>
    <dbReference type="NCBI Taxonomy" id="596327"/>
    <lineage>
        <taxon>Bacteria</taxon>
        <taxon>Pseudomonadati</taxon>
        <taxon>Bacteroidota</taxon>
        <taxon>Bacteroidia</taxon>
        <taxon>Bacteroidales</taxon>
        <taxon>Porphyromonadaceae</taxon>
        <taxon>Porphyromonas</taxon>
    </lineage>
</organism>
<dbReference type="STRING" id="596327.PORUE0001_1253"/>
<comment type="caution">
    <text evidence="2">The sequence shown here is derived from an EMBL/GenBank/DDBJ whole genome shotgun (WGS) entry which is preliminary data.</text>
</comment>